<dbReference type="EMBL" id="LN835296">
    <property type="protein sequence ID" value="CRG98397.1"/>
    <property type="molecule type" value="Genomic_DNA"/>
</dbReference>
<dbReference type="VEuPathDB" id="PlasmoDB:PRELSG_0104200"/>
<evidence type="ECO:0000313" key="2">
    <source>
        <dbReference type="EMBL" id="CRG98397.1"/>
    </source>
</evidence>
<reference evidence="2 3" key="1">
    <citation type="submission" date="2015-04" db="EMBL/GenBank/DDBJ databases">
        <authorList>
            <consortium name="Pathogen Informatics"/>
        </authorList>
    </citation>
    <scope>NUCLEOTIDE SEQUENCE [LARGE SCALE GENOMIC DNA]</scope>
    <source>
        <strain evidence="2 3">SGS1</strain>
    </source>
</reference>
<dbReference type="Proteomes" id="UP000220158">
    <property type="component" value="Chromosome 1"/>
</dbReference>
<dbReference type="OrthoDB" id="392908at2759"/>
<evidence type="ECO:0000256" key="1">
    <source>
        <dbReference type="SAM" id="Phobius"/>
    </source>
</evidence>
<dbReference type="RefSeq" id="XP_028531407.1">
    <property type="nucleotide sequence ID" value="XM_028678389.1"/>
</dbReference>
<protein>
    <submittedName>
        <fullName evidence="2">Uncharacterized protein</fullName>
    </submittedName>
</protein>
<dbReference type="GeneID" id="39734292"/>
<accession>A0A1J1H0T1</accession>
<sequence length="159" mass="19499">MNLCITKKKNTLYTHSFCYIKLYNFNYFLIYKIYLFYLIQNLISLTIIILFIFQMRETKMKTKVNEKINKNNNNIIKKRKKRKKKIIINVKRRVTKKEVINSNMKEKSKKENLLNKEITKYKKNNTRPINKFLFFEKEYSVNEIKNCQISEFLLKTEDK</sequence>
<name>A0A1J1H0T1_PLARL</name>
<feature type="transmembrane region" description="Helical" evidence="1">
    <location>
        <begin position="33"/>
        <end position="53"/>
    </location>
</feature>
<dbReference type="KEGG" id="prel:PRELSG_0104200"/>
<dbReference type="AlphaFoldDB" id="A0A1J1H0T1"/>
<keyword evidence="3" id="KW-1185">Reference proteome</keyword>
<gene>
    <name evidence="2" type="ORF">PRELSG_0104200</name>
</gene>
<evidence type="ECO:0000313" key="3">
    <source>
        <dbReference type="Proteomes" id="UP000220158"/>
    </source>
</evidence>
<organism evidence="2 3">
    <name type="scientific">Plasmodium relictum</name>
    <dbReference type="NCBI Taxonomy" id="85471"/>
    <lineage>
        <taxon>Eukaryota</taxon>
        <taxon>Sar</taxon>
        <taxon>Alveolata</taxon>
        <taxon>Apicomplexa</taxon>
        <taxon>Aconoidasida</taxon>
        <taxon>Haemosporida</taxon>
        <taxon>Plasmodiidae</taxon>
        <taxon>Plasmodium</taxon>
        <taxon>Plasmodium (Haemamoeba)</taxon>
    </lineage>
</organism>
<keyword evidence="1" id="KW-1133">Transmembrane helix</keyword>
<proteinExistence type="predicted"/>
<keyword evidence="1" id="KW-0472">Membrane</keyword>
<keyword evidence="1" id="KW-0812">Transmembrane</keyword>